<dbReference type="EMBL" id="JACOFW010000002">
    <property type="protein sequence ID" value="MBC3806136.1"/>
    <property type="molecule type" value="Genomic_DNA"/>
</dbReference>
<protein>
    <submittedName>
        <fullName evidence="1">Uncharacterized protein</fullName>
    </submittedName>
</protein>
<comment type="caution">
    <text evidence="1">The sequence shown here is derived from an EMBL/GenBank/DDBJ whole genome shotgun (WGS) entry which is preliminary data.</text>
</comment>
<accession>A0ABR6WZT2</accession>
<evidence type="ECO:0000313" key="2">
    <source>
        <dbReference type="Proteomes" id="UP000648257"/>
    </source>
</evidence>
<gene>
    <name evidence="1" type="ORF">H8K52_02105</name>
</gene>
<dbReference type="RefSeq" id="WP_186920975.1">
    <property type="nucleotide sequence ID" value="NZ_JACOFW010000002.1"/>
</dbReference>
<organism evidence="1 2">
    <name type="scientific">Undibacterium seohonense</name>
    <dbReference type="NCBI Taxonomy" id="1344950"/>
    <lineage>
        <taxon>Bacteria</taxon>
        <taxon>Pseudomonadati</taxon>
        <taxon>Pseudomonadota</taxon>
        <taxon>Betaproteobacteria</taxon>
        <taxon>Burkholderiales</taxon>
        <taxon>Oxalobacteraceae</taxon>
        <taxon>Undibacterium</taxon>
    </lineage>
</organism>
<keyword evidence="2" id="KW-1185">Reference proteome</keyword>
<dbReference type="Proteomes" id="UP000648257">
    <property type="component" value="Unassembled WGS sequence"/>
</dbReference>
<sequence length="289" mass="32927">MKTKYAAFLRTAFSRHLSKLDAGDIEPKLDYLPYDFDGKIAERKWHVFGAMMVVDELREITNIINHWHGLLLRWHAWNKVIADYNEEDAWELRREFLEPLAHHCLLSPSAARDTLTFVATNSIHQLRLALGGGYKDHMDGDSAPGKKPKYLTRARKEERLKNLVSPWIEGGALLLAIEAIDDNTYREATSDYRNRSSHAIGPRLALGHTQAVTRSVVPATKLKKQPDGTYKDELIPGKMSICYGVGGTPPLDMEQARKDNLVQYHRARHGYVIYRNLLFAEINKLPKAV</sequence>
<proteinExistence type="predicted"/>
<name>A0ABR6WZT2_9BURK</name>
<evidence type="ECO:0000313" key="1">
    <source>
        <dbReference type="EMBL" id="MBC3806136.1"/>
    </source>
</evidence>
<reference evidence="1 2" key="1">
    <citation type="submission" date="2020-08" db="EMBL/GenBank/DDBJ databases">
        <title>Novel species isolated from subtropical streams in China.</title>
        <authorList>
            <person name="Lu H."/>
        </authorList>
    </citation>
    <scope>NUCLEOTIDE SEQUENCE [LARGE SCALE GENOMIC DNA]</scope>
    <source>
        <strain evidence="1 2">KACC 16656</strain>
    </source>
</reference>